<comment type="caution">
    <text evidence="1">The sequence shown here is derived from an EMBL/GenBank/DDBJ whole genome shotgun (WGS) entry which is preliminary data.</text>
</comment>
<dbReference type="SUPFAM" id="SSF52540">
    <property type="entry name" value="P-loop containing nucleoside triphosphate hydrolases"/>
    <property type="match status" value="1"/>
</dbReference>
<name>A0A5C8ZR12_9GAMM</name>
<accession>A0A5C8ZR12</accession>
<dbReference type="Gene3D" id="3.40.50.300">
    <property type="entry name" value="P-loop containing nucleotide triphosphate hydrolases"/>
    <property type="match status" value="1"/>
</dbReference>
<dbReference type="AlphaFoldDB" id="A0A5C8ZR12"/>
<organism evidence="1 2">
    <name type="scientific">Parahaliea aestuarii</name>
    <dbReference type="NCBI Taxonomy" id="1852021"/>
    <lineage>
        <taxon>Bacteria</taxon>
        <taxon>Pseudomonadati</taxon>
        <taxon>Pseudomonadota</taxon>
        <taxon>Gammaproteobacteria</taxon>
        <taxon>Cellvibrionales</taxon>
        <taxon>Halieaceae</taxon>
        <taxon>Parahaliea</taxon>
    </lineage>
</organism>
<evidence type="ECO:0008006" key="3">
    <source>
        <dbReference type="Google" id="ProtNLM"/>
    </source>
</evidence>
<evidence type="ECO:0000313" key="1">
    <source>
        <dbReference type="EMBL" id="TXS90062.1"/>
    </source>
</evidence>
<reference evidence="1 2" key="1">
    <citation type="submission" date="2019-08" db="EMBL/GenBank/DDBJ databases">
        <title>Parahaliea maris sp. nov., isolated from the surface seawater.</title>
        <authorList>
            <person name="Liu Y."/>
        </authorList>
    </citation>
    <scope>NUCLEOTIDE SEQUENCE [LARGE SCALE GENOMIC DNA]</scope>
    <source>
        <strain evidence="1 2">S2-26</strain>
    </source>
</reference>
<evidence type="ECO:0000313" key="2">
    <source>
        <dbReference type="Proteomes" id="UP000321933"/>
    </source>
</evidence>
<dbReference type="Proteomes" id="UP000321933">
    <property type="component" value="Unassembled WGS sequence"/>
</dbReference>
<proteinExistence type="predicted"/>
<dbReference type="InterPro" id="IPR027417">
    <property type="entry name" value="P-loop_NTPase"/>
</dbReference>
<protein>
    <recommendedName>
        <fullName evidence="3">Sulfotransferase family protein</fullName>
    </recommendedName>
</protein>
<gene>
    <name evidence="1" type="ORF">FVW59_15790</name>
</gene>
<dbReference type="OrthoDB" id="9179784at2"/>
<dbReference type="RefSeq" id="WP_148065325.1">
    <property type="nucleotide sequence ID" value="NZ_VRYZ01000007.1"/>
</dbReference>
<keyword evidence="2" id="KW-1185">Reference proteome</keyword>
<sequence length="400" mass="43219">MTDSQPQRHLLLVTGMHRSGTSALCAALAAAGGTFGDHLIAAMAGVNDEGFWEDAEVVALNDRLLAERGATWYSLAAGVDAARPDHNDGLLAEAAGILSRGFGTGPIEVVKDPRFCLTLPFWLQACDTAGLPVTVCIATRAPLEVARSLQRRDGFPLGFGLRLYSHYLDRLQSDLPEVAHFVPYPALTGNAQEALQPLLAELGQSGVSVADASGAVRSELRHHVAGSDEGLLAIAPGGRVDIAALNDEIESRYPQLTTYSELATVVAARGAELTALGESHSQALATIAQRDEEIDQLGAEYRAAIDTIAERDGQIAEFDRRLARTGQELAEAMATVTERDEQIVEFDRRLHEIGEMHRHALDTVEARDARIQELNERLERIYNLPIAGLIIRRLRANAKG</sequence>
<dbReference type="EMBL" id="VRYZ01000007">
    <property type="protein sequence ID" value="TXS90062.1"/>
    <property type="molecule type" value="Genomic_DNA"/>
</dbReference>